<evidence type="ECO:0000256" key="8">
    <source>
        <dbReference type="ARBA" id="ARBA00032913"/>
    </source>
</evidence>
<dbReference type="EMBL" id="JBICCN010000026">
    <property type="protein sequence ID" value="KAL3102189.1"/>
    <property type="molecule type" value="Genomic_DNA"/>
</dbReference>
<comment type="subcellular location">
    <subcellularLocation>
        <location evidence="1">Endoplasmic reticulum membrane</location>
        <topology evidence="1">Multi-pass membrane protein</topology>
    </subcellularLocation>
</comment>
<evidence type="ECO:0000256" key="10">
    <source>
        <dbReference type="SAM" id="Phobius"/>
    </source>
</evidence>
<accession>A0ABD2KIB5</accession>
<dbReference type="PANTHER" id="PTHR13202">
    <property type="entry name" value="MICROSOMAL SIGNAL PEPTIDASE 12 KDA SUBUNIT"/>
    <property type="match status" value="1"/>
</dbReference>
<evidence type="ECO:0000313" key="11">
    <source>
        <dbReference type="EMBL" id="KAL3102189.1"/>
    </source>
</evidence>
<evidence type="ECO:0000256" key="4">
    <source>
        <dbReference type="ARBA" id="ARBA00022692"/>
    </source>
</evidence>
<comment type="function">
    <text evidence="9">Component of the signal peptidase complex (SPC) which catalyzes the cleavage of N-terminal signal sequences from nascent proteins as they are translocated into the lumen of the endoplasmic reticulum. Dispensable for SPC enzymatic activity.</text>
</comment>
<comment type="similarity">
    <text evidence="2">Belongs to the SPCS1 family.</text>
</comment>
<evidence type="ECO:0000256" key="6">
    <source>
        <dbReference type="ARBA" id="ARBA00022989"/>
    </source>
</evidence>
<feature type="transmembrane region" description="Helical" evidence="10">
    <location>
        <begin position="31"/>
        <end position="49"/>
    </location>
</feature>
<feature type="transmembrane region" description="Helical" evidence="10">
    <location>
        <begin position="55"/>
        <end position="75"/>
    </location>
</feature>
<dbReference type="PANTHER" id="PTHR13202:SF0">
    <property type="entry name" value="SIGNAL PEPTIDASE COMPLEX SUBUNIT 1"/>
    <property type="match status" value="1"/>
</dbReference>
<keyword evidence="5" id="KW-0256">Endoplasmic reticulum</keyword>
<evidence type="ECO:0000256" key="1">
    <source>
        <dbReference type="ARBA" id="ARBA00004477"/>
    </source>
</evidence>
<gene>
    <name evidence="11" type="ORF">niasHS_003598</name>
</gene>
<dbReference type="Proteomes" id="UP001620645">
    <property type="component" value="Unassembled WGS sequence"/>
</dbReference>
<comment type="caution">
    <text evidence="11">The sequence shown here is derived from an EMBL/GenBank/DDBJ whole genome shotgun (WGS) entry which is preliminary data.</text>
</comment>
<dbReference type="AlphaFoldDB" id="A0ABD2KIB5"/>
<evidence type="ECO:0000256" key="5">
    <source>
        <dbReference type="ARBA" id="ARBA00022824"/>
    </source>
</evidence>
<evidence type="ECO:0000256" key="2">
    <source>
        <dbReference type="ARBA" id="ARBA00005245"/>
    </source>
</evidence>
<evidence type="ECO:0000256" key="9">
    <source>
        <dbReference type="ARBA" id="ARBA00045204"/>
    </source>
</evidence>
<keyword evidence="4 10" id="KW-0812">Transmembrane</keyword>
<protein>
    <recommendedName>
        <fullName evidence="3">Signal peptidase complex subunit 1</fullName>
    </recommendedName>
    <alternativeName>
        <fullName evidence="8">Microsomal signal peptidase 12 kDa subunit</fullName>
    </alternativeName>
</protein>
<organism evidence="11 12">
    <name type="scientific">Heterodera schachtii</name>
    <name type="common">Sugarbeet cyst nematode worm</name>
    <name type="synonym">Tylenchus schachtii</name>
    <dbReference type="NCBI Taxonomy" id="97005"/>
    <lineage>
        <taxon>Eukaryota</taxon>
        <taxon>Metazoa</taxon>
        <taxon>Ecdysozoa</taxon>
        <taxon>Nematoda</taxon>
        <taxon>Chromadorea</taxon>
        <taxon>Rhabditida</taxon>
        <taxon>Tylenchina</taxon>
        <taxon>Tylenchomorpha</taxon>
        <taxon>Tylenchoidea</taxon>
        <taxon>Heteroderidae</taxon>
        <taxon>Heteroderinae</taxon>
        <taxon>Heterodera</taxon>
    </lineage>
</organism>
<keyword evidence="12" id="KW-1185">Reference proteome</keyword>
<keyword evidence="7 10" id="KW-0472">Membrane</keyword>
<dbReference type="InterPro" id="IPR009542">
    <property type="entry name" value="Spc1/SPCS1"/>
</dbReference>
<reference evidence="11 12" key="1">
    <citation type="submission" date="2024-10" db="EMBL/GenBank/DDBJ databases">
        <authorList>
            <person name="Kim D."/>
        </authorList>
    </citation>
    <scope>NUCLEOTIDE SEQUENCE [LARGE SCALE GENOMIC DNA]</scope>
    <source>
        <strain evidence="11">Taebaek</strain>
    </source>
</reference>
<dbReference type="GO" id="GO:0005789">
    <property type="term" value="C:endoplasmic reticulum membrane"/>
    <property type="evidence" value="ECO:0007669"/>
    <property type="project" value="UniProtKB-SubCell"/>
</dbReference>
<evidence type="ECO:0000256" key="7">
    <source>
        <dbReference type="ARBA" id="ARBA00023136"/>
    </source>
</evidence>
<name>A0ABD2KIB5_HETSC</name>
<dbReference type="Pfam" id="PF06645">
    <property type="entry name" value="SPC12"/>
    <property type="match status" value="1"/>
</dbReference>
<proteinExistence type="inferred from homology"/>
<evidence type="ECO:0000313" key="12">
    <source>
        <dbReference type="Proteomes" id="UP001620645"/>
    </source>
</evidence>
<keyword evidence="6 10" id="KW-1133">Transmembrane helix</keyword>
<sequence length="135" mass="15208">MLDVVLEYLPSWIRTLNSFIDYEGQRKSERFFQVILIVHGVLGFFAGYLTQQLSVTMYSVGVGFLISCLIVLPPWPFYRQNPLNWQPNSPVEEDKAANPSSSSGNKNSKKTLFLKLAVSGAVYSVQIQKVLMTSL</sequence>
<evidence type="ECO:0000256" key="3">
    <source>
        <dbReference type="ARBA" id="ARBA00017059"/>
    </source>
</evidence>